<reference evidence="2 3" key="1">
    <citation type="submission" date="2012-04" db="EMBL/GenBank/DDBJ databases">
        <title>Genome sequence of Helicobacter pylori Hp A-9.</title>
        <authorList>
            <person name="Blanchard T.G."/>
            <person name="Czinn S.J."/>
            <person name="McCracken C."/>
            <person name="Abolude K."/>
            <person name="Maroo A."/>
            <person name="Santana-Cruz I."/>
            <person name="Tallon L.J."/>
            <person name="Ficke F.W.F."/>
        </authorList>
    </citation>
    <scope>NUCLEOTIDE SEQUENCE [LARGE SCALE GENOMIC DNA]</scope>
    <source>
        <strain evidence="2 3">Hp A-9</strain>
    </source>
</reference>
<keyword evidence="1" id="KW-1133">Transmembrane helix</keyword>
<evidence type="ECO:0000313" key="3">
    <source>
        <dbReference type="Proteomes" id="UP000005483"/>
    </source>
</evidence>
<dbReference type="Proteomes" id="UP000005483">
    <property type="component" value="Unassembled WGS sequence"/>
</dbReference>
<dbReference type="AlphaFoldDB" id="I9RE94"/>
<name>I9RE94_HELPX</name>
<gene>
    <name evidence="2" type="ORF">HPHPA9_0678</name>
</gene>
<feature type="transmembrane region" description="Helical" evidence="1">
    <location>
        <begin position="20"/>
        <end position="37"/>
    </location>
</feature>
<organism evidence="2 3">
    <name type="scientific">Helicobacter pylori Hp A-9</name>
    <dbReference type="NCBI Taxonomy" id="992034"/>
    <lineage>
        <taxon>Bacteria</taxon>
        <taxon>Pseudomonadati</taxon>
        <taxon>Campylobacterota</taxon>
        <taxon>Epsilonproteobacteria</taxon>
        <taxon>Campylobacterales</taxon>
        <taxon>Helicobacteraceae</taxon>
        <taxon>Helicobacter</taxon>
    </lineage>
</organism>
<proteinExistence type="predicted"/>
<keyword evidence="1" id="KW-0812">Transmembrane</keyword>
<dbReference type="EMBL" id="AKOC01000008">
    <property type="protein sequence ID" value="EJB44781.1"/>
    <property type="molecule type" value="Genomic_DNA"/>
</dbReference>
<keyword evidence="1" id="KW-0472">Membrane</keyword>
<evidence type="ECO:0000256" key="1">
    <source>
        <dbReference type="SAM" id="Phobius"/>
    </source>
</evidence>
<sequence length="52" mass="6214">MSSRFKHSLDLLKLFCSRDAILFAWCWFLVGYGISNLKKFYCKNESKNDILY</sequence>
<evidence type="ECO:0000313" key="2">
    <source>
        <dbReference type="EMBL" id="EJB44781.1"/>
    </source>
</evidence>
<comment type="caution">
    <text evidence="2">The sequence shown here is derived from an EMBL/GenBank/DDBJ whole genome shotgun (WGS) entry which is preliminary data.</text>
</comment>
<protein>
    <submittedName>
        <fullName evidence="2">Uncharacterized protein</fullName>
    </submittedName>
</protein>
<accession>I9RE94</accession>